<comment type="caution">
    <text evidence="1">The sequence shown here is derived from an EMBL/GenBank/DDBJ whole genome shotgun (WGS) entry which is preliminary data.</text>
</comment>
<dbReference type="NCBIfam" id="TIGR01589">
    <property type="entry name" value="A_thal_3526"/>
    <property type="match status" value="1"/>
</dbReference>
<organism evidence="1 2">
    <name type="scientific">Eragrostis curvula</name>
    <name type="common">weeping love grass</name>
    <dbReference type="NCBI Taxonomy" id="38414"/>
    <lineage>
        <taxon>Eukaryota</taxon>
        <taxon>Viridiplantae</taxon>
        <taxon>Streptophyta</taxon>
        <taxon>Embryophyta</taxon>
        <taxon>Tracheophyta</taxon>
        <taxon>Spermatophyta</taxon>
        <taxon>Magnoliopsida</taxon>
        <taxon>Liliopsida</taxon>
        <taxon>Poales</taxon>
        <taxon>Poaceae</taxon>
        <taxon>PACMAD clade</taxon>
        <taxon>Chloridoideae</taxon>
        <taxon>Eragrostideae</taxon>
        <taxon>Eragrostidinae</taxon>
        <taxon>Eragrostis</taxon>
    </lineage>
</organism>
<proteinExistence type="predicted"/>
<dbReference type="OrthoDB" id="635341at2759"/>
<feature type="non-terminal residue" evidence="1">
    <location>
        <position position="1"/>
    </location>
</feature>
<evidence type="ECO:0008006" key="3">
    <source>
        <dbReference type="Google" id="ProtNLM"/>
    </source>
</evidence>
<protein>
    <recommendedName>
        <fullName evidence="3">Angiotensin-converting enzyme 2</fullName>
    </recommendedName>
</protein>
<dbReference type="Pfam" id="PF09713">
    <property type="entry name" value="A_thal_3526"/>
    <property type="match status" value="1"/>
</dbReference>
<dbReference type="Gramene" id="TVU16972">
    <property type="protein sequence ID" value="TVU16972"/>
    <property type="gene ID" value="EJB05_32977"/>
</dbReference>
<dbReference type="InterPro" id="IPR006476">
    <property type="entry name" value="CHP01589_pln"/>
</dbReference>
<gene>
    <name evidence="1" type="ORF">EJB05_32977</name>
</gene>
<evidence type="ECO:0000313" key="1">
    <source>
        <dbReference type="EMBL" id="TVU16972.1"/>
    </source>
</evidence>
<reference evidence="1 2" key="1">
    <citation type="journal article" date="2019" name="Sci. Rep.">
        <title>A high-quality genome of Eragrostis curvula grass provides insights into Poaceae evolution and supports new strategies to enhance forage quality.</title>
        <authorList>
            <person name="Carballo J."/>
            <person name="Santos B.A.C.M."/>
            <person name="Zappacosta D."/>
            <person name="Garbus I."/>
            <person name="Selva J.P."/>
            <person name="Gallo C.A."/>
            <person name="Diaz A."/>
            <person name="Albertini E."/>
            <person name="Caccamo M."/>
            <person name="Echenique V."/>
        </authorList>
    </citation>
    <scope>NUCLEOTIDE SEQUENCE [LARGE SCALE GENOMIC DNA]</scope>
    <source>
        <strain evidence="2">cv. Victoria</strain>
        <tissue evidence="1">Leaf</tissue>
    </source>
</reference>
<sequence>RGATQPTVSTDHSFLARSVATWCCSSAAPARQLTCLPRLRHRRRAAEVHPFFALLLPPLLVRKANLLGWVALPLLLSAEVFLASEHVVVVNLNGGEFPGELVSCIMLLNGDIESKEKLQSSVQGDDAEQDEQINTRITDATLGDSGSLSASSNDNKKVSREDIELVQNLIERCLQLYMNKGEVVRTLSNRARIEPGFTTLVWQKLEEENSDFFRAYYIRLKLKKQINLFNHLLEHQYHLMKYPVPHQVPFPQAQNGIRPMPVNNLPMGYPVLQQPGMAAPGQPHVSPMAYGPPSNHVVNGIPAPGGYHPICMNSGNGMMENETHETAHATTACSASEMAVSPSSAMSSNHVSFTPSEISAMCVDESAANATFGADVGNGGPLHMGSDGADGSSLGQQIWDFSLSDLSADLTNLGDLSALENYSGNPFLPSDSDLLLDSPDHDDIVEYFADAINGPSQSDEEKP</sequence>
<keyword evidence="2" id="KW-1185">Reference proteome</keyword>
<dbReference type="AlphaFoldDB" id="A0A5J9TZY6"/>
<dbReference type="PANTHER" id="PTHR31871:SF14">
    <property type="entry name" value="OS01G0220200 PROTEIN"/>
    <property type="match status" value="1"/>
</dbReference>
<evidence type="ECO:0000313" key="2">
    <source>
        <dbReference type="Proteomes" id="UP000324897"/>
    </source>
</evidence>
<dbReference type="PANTHER" id="PTHR31871">
    <property type="entry name" value="OS02G0137100 PROTEIN"/>
    <property type="match status" value="1"/>
</dbReference>
<dbReference type="EMBL" id="RWGY01000029">
    <property type="protein sequence ID" value="TVU16972.1"/>
    <property type="molecule type" value="Genomic_DNA"/>
</dbReference>
<name>A0A5J9TZY6_9POAL</name>
<accession>A0A5J9TZY6</accession>
<dbReference type="Proteomes" id="UP000324897">
    <property type="component" value="Chromosome 7"/>
</dbReference>